<gene>
    <name evidence="16" type="ORF">AMAG_09783</name>
</gene>
<evidence type="ECO:0000313" key="16">
    <source>
        <dbReference type="EMBL" id="KNE65811.1"/>
    </source>
</evidence>
<dbReference type="eggNOG" id="KOG4229">
    <property type="taxonomic scope" value="Eukaryota"/>
</dbReference>
<evidence type="ECO:0000313" key="17">
    <source>
        <dbReference type="Proteomes" id="UP000054350"/>
    </source>
</evidence>
<feature type="transmembrane region" description="Helical" evidence="14">
    <location>
        <begin position="1599"/>
        <end position="1623"/>
    </location>
</feature>
<keyword evidence="9 14" id="KW-0472">Membrane</keyword>
<feature type="region of interest" description="Disordered" evidence="13">
    <location>
        <begin position="579"/>
        <end position="606"/>
    </location>
</feature>
<accession>A0A0L0STI2</accession>
<keyword evidence="10" id="KW-0505">Motor protein</keyword>
<dbReference type="Pfam" id="PF03142">
    <property type="entry name" value="Chitin_synth_2"/>
    <property type="match status" value="1"/>
</dbReference>
<dbReference type="OMA" id="WSIMNAQ"/>
<keyword evidence="6 14" id="KW-0812">Transmembrane</keyword>
<dbReference type="GO" id="GO:0003779">
    <property type="term" value="F:actin binding"/>
    <property type="evidence" value="ECO:0007669"/>
    <property type="project" value="UniProtKB-KW"/>
</dbReference>
<dbReference type="GO" id="GO:0005524">
    <property type="term" value="F:ATP binding"/>
    <property type="evidence" value="ECO:0007669"/>
    <property type="project" value="InterPro"/>
</dbReference>
<dbReference type="InterPro" id="IPR004835">
    <property type="entry name" value="Chitin_synth"/>
</dbReference>
<evidence type="ECO:0000256" key="10">
    <source>
        <dbReference type="ARBA" id="ARBA00023175"/>
    </source>
</evidence>
<dbReference type="GO" id="GO:0003774">
    <property type="term" value="F:cytoskeletal motor activity"/>
    <property type="evidence" value="ECO:0007669"/>
    <property type="project" value="InterPro"/>
</dbReference>
<dbReference type="eggNOG" id="KOG2571">
    <property type="taxonomic scope" value="Eukaryota"/>
</dbReference>
<dbReference type="SUPFAM" id="SSF53448">
    <property type="entry name" value="Nucleotide-diphospho-sugar transferases"/>
    <property type="match status" value="1"/>
</dbReference>
<dbReference type="Gene3D" id="1.20.120.720">
    <property type="entry name" value="Myosin VI head, motor domain, U50 subdomain"/>
    <property type="match status" value="1"/>
</dbReference>
<feature type="compositionally biased region" description="Low complexity" evidence="13">
    <location>
        <begin position="591"/>
        <end position="603"/>
    </location>
</feature>
<keyword evidence="11" id="KW-0325">Glycoprotein</keyword>
<dbReference type="InterPro" id="IPR036400">
    <property type="entry name" value="Cyt_B5-like_heme/steroid_sf"/>
</dbReference>
<dbReference type="PRINTS" id="PR00193">
    <property type="entry name" value="MYOSINHEAVY"/>
</dbReference>
<dbReference type="InterPro" id="IPR036961">
    <property type="entry name" value="Kinesin_motor_dom_sf"/>
</dbReference>
<comment type="subcellular location">
    <subcellularLocation>
        <location evidence="1">Cell membrane</location>
        <topology evidence="1">Multi-pass membrane protein</topology>
    </subcellularLocation>
</comment>
<feature type="transmembrane region" description="Helical" evidence="14">
    <location>
        <begin position="1145"/>
        <end position="1166"/>
    </location>
</feature>
<evidence type="ECO:0000256" key="13">
    <source>
        <dbReference type="SAM" id="MobiDB-lite"/>
    </source>
</evidence>
<dbReference type="PANTHER" id="PTHR22914">
    <property type="entry name" value="CHITIN SYNTHASE"/>
    <property type="match status" value="1"/>
</dbReference>
<dbReference type="PANTHER" id="PTHR22914:SF13">
    <property type="entry name" value="CHITIN SYNTHASE"/>
    <property type="match status" value="1"/>
</dbReference>
<dbReference type="EMBL" id="GG745348">
    <property type="protein sequence ID" value="KNE65811.1"/>
    <property type="molecule type" value="Genomic_DNA"/>
</dbReference>
<dbReference type="Pfam" id="PF00063">
    <property type="entry name" value="Myosin_head"/>
    <property type="match status" value="1"/>
</dbReference>
<keyword evidence="3" id="KW-1003">Cell membrane</keyword>
<feature type="compositionally biased region" description="Gly residues" evidence="13">
    <location>
        <begin position="803"/>
        <end position="812"/>
    </location>
</feature>
<reference evidence="16 17" key="1">
    <citation type="submission" date="2009-11" db="EMBL/GenBank/DDBJ databases">
        <title>Annotation of Allomyces macrogynus ATCC 38327.</title>
        <authorList>
            <consortium name="The Broad Institute Genome Sequencing Platform"/>
            <person name="Russ C."/>
            <person name="Cuomo C."/>
            <person name="Burger G."/>
            <person name="Gray M.W."/>
            <person name="Holland P.W.H."/>
            <person name="King N."/>
            <person name="Lang F.B.F."/>
            <person name="Roger A.J."/>
            <person name="Ruiz-Trillo I."/>
            <person name="Young S.K."/>
            <person name="Zeng Q."/>
            <person name="Gargeya S."/>
            <person name="Fitzgerald M."/>
            <person name="Haas B."/>
            <person name="Abouelleil A."/>
            <person name="Alvarado L."/>
            <person name="Arachchi H.M."/>
            <person name="Berlin A."/>
            <person name="Chapman S.B."/>
            <person name="Gearin G."/>
            <person name="Goldberg J."/>
            <person name="Griggs A."/>
            <person name="Gujja S."/>
            <person name="Hansen M."/>
            <person name="Heiman D."/>
            <person name="Howarth C."/>
            <person name="Larimer J."/>
            <person name="Lui A."/>
            <person name="MacDonald P.J.P."/>
            <person name="McCowen C."/>
            <person name="Montmayeur A."/>
            <person name="Murphy C."/>
            <person name="Neiman D."/>
            <person name="Pearson M."/>
            <person name="Priest M."/>
            <person name="Roberts A."/>
            <person name="Saif S."/>
            <person name="Shea T."/>
            <person name="Sisk P."/>
            <person name="Stolte C."/>
            <person name="Sykes S."/>
            <person name="Wortman J."/>
            <person name="Nusbaum C."/>
            <person name="Birren B."/>
        </authorList>
    </citation>
    <scope>NUCLEOTIDE SEQUENCE [LARGE SCALE GENOMIC DNA]</scope>
    <source>
        <strain evidence="16 17">ATCC 38327</strain>
    </source>
</reference>
<dbReference type="GO" id="GO:0005886">
    <property type="term" value="C:plasma membrane"/>
    <property type="evidence" value="ECO:0007669"/>
    <property type="project" value="UniProtKB-SubCell"/>
</dbReference>
<feature type="transmembrane region" description="Helical" evidence="14">
    <location>
        <begin position="1534"/>
        <end position="1560"/>
    </location>
</feature>
<dbReference type="SUPFAM" id="SSF55856">
    <property type="entry name" value="Cytochrome b5-like heme/steroid binding domain"/>
    <property type="match status" value="1"/>
</dbReference>
<evidence type="ECO:0000256" key="12">
    <source>
        <dbReference type="PROSITE-ProRule" id="PRU00782"/>
    </source>
</evidence>
<dbReference type="GO" id="GO:0004100">
    <property type="term" value="F:chitin synthase activity"/>
    <property type="evidence" value="ECO:0007669"/>
    <property type="project" value="UniProtKB-EC"/>
</dbReference>
<evidence type="ECO:0000256" key="11">
    <source>
        <dbReference type="ARBA" id="ARBA00023180"/>
    </source>
</evidence>
<dbReference type="Proteomes" id="UP000054350">
    <property type="component" value="Unassembled WGS sequence"/>
</dbReference>
<evidence type="ECO:0000256" key="5">
    <source>
        <dbReference type="ARBA" id="ARBA00022679"/>
    </source>
</evidence>
<dbReference type="GO" id="GO:0006031">
    <property type="term" value="P:chitin biosynthetic process"/>
    <property type="evidence" value="ECO:0007669"/>
    <property type="project" value="TreeGrafter"/>
</dbReference>
<keyword evidence="7 14" id="KW-1133">Transmembrane helix</keyword>
<evidence type="ECO:0000256" key="7">
    <source>
        <dbReference type="ARBA" id="ARBA00022989"/>
    </source>
</evidence>
<feature type="domain" description="Myosin motor" evidence="15">
    <location>
        <begin position="119"/>
        <end position="458"/>
    </location>
</feature>
<evidence type="ECO:0000256" key="2">
    <source>
        <dbReference type="ARBA" id="ARBA00012543"/>
    </source>
</evidence>
<protein>
    <recommendedName>
        <fullName evidence="2">chitin synthase</fullName>
        <ecNumber evidence="2">2.4.1.16</ecNumber>
    </recommendedName>
</protein>
<evidence type="ECO:0000256" key="14">
    <source>
        <dbReference type="SAM" id="Phobius"/>
    </source>
</evidence>
<keyword evidence="5" id="KW-0808">Transferase</keyword>
<feature type="region of interest" description="Disordered" evidence="13">
    <location>
        <begin position="785"/>
        <end position="816"/>
    </location>
</feature>
<dbReference type="Gene3D" id="3.40.850.10">
    <property type="entry name" value="Kinesin motor domain"/>
    <property type="match status" value="1"/>
</dbReference>
<dbReference type="EC" id="2.4.1.16" evidence="2"/>
<organism evidence="16 17">
    <name type="scientific">Allomyces macrogynus (strain ATCC 38327)</name>
    <name type="common">Allomyces javanicus var. macrogynus</name>
    <dbReference type="NCBI Taxonomy" id="578462"/>
    <lineage>
        <taxon>Eukaryota</taxon>
        <taxon>Fungi</taxon>
        <taxon>Fungi incertae sedis</taxon>
        <taxon>Blastocladiomycota</taxon>
        <taxon>Blastocladiomycetes</taxon>
        <taxon>Blastocladiales</taxon>
        <taxon>Blastocladiaceae</taxon>
        <taxon>Allomyces</taxon>
    </lineage>
</organism>
<dbReference type="SMART" id="SM00242">
    <property type="entry name" value="MYSc"/>
    <property type="match status" value="1"/>
</dbReference>
<dbReference type="InterPro" id="IPR001609">
    <property type="entry name" value="Myosin_head_motor_dom-like"/>
</dbReference>
<evidence type="ECO:0000256" key="6">
    <source>
        <dbReference type="ARBA" id="ARBA00022692"/>
    </source>
</evidence>
<keyword evidence="17" id="KW-1185">Reference proteome</keyword>
<dbReference type="GO" id="GO:0031505">
    <property type="term" value="P:fungal-type cell wall organization"/>
    <property type="evidence" value="ECO:0007669"/>
    <property type="project" value="TreeGrafter"/>
</dbReference>
<keyword evidence="8 12" id="KW-0518">Myosin</keyword>
<dbReference type="GO" id="GO:0030428">
    <property type="term" value="C:cell septum"/>
    <property type="evidence" value="ECO:0007669"/>
    <property type="project" value="TreeGrafter"/>
</dbReference>
<comment type="caution">
    <text evidence="12">Lacks conserved residue(s) required for the propagation of feature annotation.</text>
</comment>
<dbReference type="STRING" id="578462.A0A0L0STI2"/>
<sequence>MPKPKLRRGAAPPVANLLTIDRLPALATAYFDAVQNARPTGYASAWTTRNPRELDTSTENALDEGTGAVAATVYGGFNNAQLYTWLGSNAMVAVGPPGLSTLYAELTSEETKDRWYKQYKNLKPEPLPSAIAAAQAAGKSMPESSSTKAGLTPHAFALANSAYFFMRRSGVDQSIVLRGESGSSKTLQTSLILQQLCAVSGASKRDERMHRRVQAAHSVLTGFGSAKLTTTQDASRVGSYWEIQFSERGKMVGAKVLTYALDTSRILTQRLSERNFHVFYYLLAGASPELRTELSLDPNGVYAYLNYGSLPTRGLDDAGRFNDLQEQLRQVGLSKRVQVAMWRVIAAILHIGNLKFDVDRHNEEGTCMVTNRDVLLTIANLLEVDIQFLESALTTSTTVVGRDLTTALLTPDGAAKRRDGLAKVLYSVLFTWIVESINKKLCCDEDMANFIALIDFPGTTGAGDTKDDATAAAHKYANERIDTFLAKRLFEYGNQELRAEGMNIKDTKLPVSTSATDAFSARKDGQDDLLPGDFVHLFRGGNGHAGSRMALFQDLFSESVINLEAYEKNAATVVRAQSVMKRQPSMKRRSTTTSRTGGNSGNTDLGKPEFSTVTYLKKQMDGLVEALENTNVKVLFALRHNKDPATTTFDLTLVRDQARALHVMELLAHVHRRGGDYSVRYSFEAFAAKYADMFDVPDGFSARDRCLHVKDIKAMTDEEMFVGKSLVILRDDAWVHLETLLRKHEQDAKKRSKRGTAAGKKFGALGDGRTEYSFDGDSVYSDGDMTEDGGATEFDADSVFNGRSGGSHGSGGSDRASVALTNMERNKRINDEISRANPLLDEPVPQDAQIEEYSMTPARRRWIFATWFLTWWVPTPFLRWCGGMKRDDVRMAWREKVAIFILIMLMCAIQLFFIIGFGRLICPRQNILNLEELSYRKSLDEPLVAIYGGVYNLNKFNSTTMAHSSDTLNDFAGLDITAGFPRTPAYYCKYAKDNYPNAKPLFTQSTHANGTILQLFHRPMYQRNMYGAQRVIDAALRSRLSATVGWDPNDVAAVSASSANARFMVIIKNRVYDVQPYVDSPSDQQFLPGLVLGWLKEFRGARAPADSEFMAQWEKDEFLRNCFNNLFVVGVVDYRKSGRCMFTNYILLAFSVLLAAVIGAKFLAALQLGSVGAPEEHDKFVILQVPCYTEGEESLRKTIDSLAVMSYDDKRKLLVVLCDGNIMGSGNDRPTPRIALDILGVDPSIDPEPLSFQSLGEGMKQHNMAKVYSGLYECAGHLVPFVVIVKVGKPSERSRPGNRGKRDSQMILMRFLNKVYFDAPMSPLELEIYHNIQNVIGVNPSFYELLLTVDSDTTVSQDSLNRLVSVMTHDTKVIGCCGETRLANEKDTWATMIQVYEYFISHHMAKAFESLFGSVTCLPGCFSMYRLRSPSKGTPLLASNNIIEEYGDCNVDTLHKKNLLHLGEDRYLTTLLLKHFPSHRTVFTADAKCQTIAPDRWDVLLSQRRRWINSTIHNLFELLNISQLCGFCCFSMRFVVFIDLIATFTQPAVVAYLGYLIYMIVDSTMRHDMNNFPMISLVLLGTIYGLQALIFLIKREWQHVGWMIIYILAIPVFSFFIPVYSFWKMDDFSWGNTRVVIGEKGKKQVMVTGEEAQKFDLKLIPHKRWSDYEAELLEAEGNLSPTPATPTSPSKGWAARDSVLGMAAPRLRRRRHVGRALGTVRLLSAPVNGAHR</sequence>
<dbReference type="GO" id="GO:0016459">
    <property type="term" value="C:myosin complex"/>
    <property type="evidence" value="ECO:0007669"/>
    <property type="project" value="UniProtKB-KW"/>
</dbReference>
<evidence type="ECO:0000256" key="1">
    <source>
        <dbReference type="ARBA" id="ARBA00004651"/>
    </source>
</evidence>
<dbReference type="InterPro" id="IPR027417">
    <property type="entry name" value="P-loop_NTPase"/>
</dbReference>
<dbReference type="InterPro" id="IPR029044">
    <property type="entry name" value="Nucleotide-diphossugar_trans"/>
</dbReference>
<dbReference type="PROSITE" id="PS51456">
    <property type="entry name" value="MYOSIN_MOTOR"/>
    <property type="match status" value="1"/>
</dbReference>
<name>A0A0L0STI2_ALLM3</name>
<evidence type="ECO:0000259" key="15">
    <source>
        <dbReference type="PROSITE" id="PS51456"/>
    </source>
</evidence>
<evidence type="ECO:0000256" key="9">
    <source>
        <dbReference type="ARBA" id="ARBA00023136"/>
    </source>
</evidence>
<dbReference type="OrthoDB" id="370884at2759"/>
<dbReference type="SUPFAM" id="SSF52540">
    <property type="entry name" value="P-loop containing nucleoside triphosphate hydrolases"/>
    <property type="match status" value="1"/>
</dbReference>
<keyword evidence="12" id="KW-0009">Actin-binding</keyword>
<evidence type="ECO:0000256" key="4">
    <source>
        <dbReference type="ARBA" id="ARBA00022676"/>
    </source>
</evidence>
<reference evidence="17" key="2">
    <citation type="submission" date="2009-11" db="EMBL/GenBank/DDBJ databases">
        <title>The Genome Sequence of Allomyces macrogynus strain ATCC 38327.</title>
        <authorList>
            <consortium name="The Broad Institute Genome Sequencing Platform"/>
            <person name="Russ C."/>
            <person name="Cuomo C."/>
            <person name="Shea T."/>
            <person name="Young S.K."/>
            <person name="Zeng Q."/>
            <person name="Koehrsen M."/>
            <person name="Haas B."/>
            <person name="Borodovsky M."/>
            <person name="Guigo R."/>
            <person name="Alvarado L."/>
            <person name="Berlin A."/>
            <person name="Borenstein D."/>
            <person name="Chen Z."/>
            <person name="Engels R."/>
            <person name="Freedman E."/>
            <person name="Gellesch M."/>
            <person name="Goldberg J."/>
            <person name="Griggs A."/>
            <person name="Gujja S."/>
            <person name="Heiman D."/>
            <person name="Hepburn T."/>
            <person name="Howarth C."/>
            <person name="Jen D."/>
            <person name="Larson L."/>
            <person name="Lewis B."/>
            <person name="Mehta T."/>
            <person name="Park D."/>
            <person name="Pearson M."/>
            <person name="Roberts A."/>
            <person name="Saif S."/>
            <person name="Shenoy N."/>
            <person name="Sisk P."/>
            <person name="Stolte C."/>
            <person name="Sykes S."/>
            <person name="Walk T."/>
            <person name="White J."/>
            <person name="Yandava C."/>
            <person name="Burger G."/>
            <person name="Gray M.W."/>
            <person name="Holland P.W.H."/>
            <person name="King N."/>
            <person name="Lang F.B.F."/>
            <person name="Roger A.J."/>
            <person name="Ruiz-Trillo I."/>
            <person name="Lander E."/>
            <person name="Nusbaum C."/>
        </authorList>
    </citation>
    <scope>NUCLEOTIDE SEQUENCE [LARGE SCALE GENOMIC DNA]</scope>
    <source>
        <strain evidence="17">ATCC 38327</strain>
    </source>
</reference>
<keyword evidence="4" id="KW-0328">Glycosyltransferase</keyword>
<evidence type="ECO:0000256" key="8">
    <source>
        <dbReference type="ARBA" id="ARBA00023123"/>
    </source>
</evidence>
<proteinExistence type="inferred from homology"/>
<feature type="transmembrane region" description="Helical" evidence="14">
    <location>
        <begin position="898"/>
        <end position="922"/>
    </location>
</feature>
<dbReference type="VEuPathDB" id="FungiDB:AMAG_09783"/>
<evidence type="ECO:0000256" key="3">
    <source>
        <dbReference type="ARBA" id="ARBA00022475"/>
    </source>
</evidence>
<comment type="similarity">
    <text evidence="12">Belongs to the TRAFAC class myosin-kinesin ATPase superfamily. Myosin family.</text>
</comment>
<feature type="transmembrane region" description="Helical" evidence="14">
    <location>
        <begin position="1572"/>
        <end position="1593"/>
    </location>
</feature>